<dbReference type="GO" id="GO:0005524">
    <property type="term" value="F:ATP binding"/>
    <property type="evidence" value="ECO:0007669"/>
    <property type="project" value="UniProtKB-UniRule"/>
</dbReference>
<evidence type="ECO:0000259" key="36">
    <source>
        <dbReference type="PROSITE" id="PS50835"/>
    </source>
</evidence>
<evidence type="ECO:0000256" key="1">
    <source>
        <dbReference type="ARBA" id="ARBA00004251"/>
    </source>
</evidence>
<dbReference type="PROSITE" id="PS50835">
    <property type="entry name" value="IG_LIKE"/>
    <property type="match status" value="1"/>
</dbReference>
<feature type="domain" description="Ig-like" evidence="36">
    <location>
        <begin position="346"/>
        <end position="437"/>
    </location>
</feature>
<evidence type="ECO:0000256" key="24">
    <source>
        <dbReference type="ARBA" id="ARBA00062347"/>
    </source>
</evidence>
<dbReference type="InterPro" id="IPR008266">
    <property type="entry name" value="Tyr_kinase_AS"/>
</dbReference>
<evidence type="ECO:0000256" key="21">
    <source>
        <dbReference type="ARBA" id="ARBA00023319"/>
    </source>
</evidence>
<protein>
    <recommendedName>
        <fullName evidence="26">Tyrosine-protein kinase receptor Tie-1</fullName>
        <ecNumber evidence="3">2.7.10.1</ecNumber>
    </recommendedName>
</protein>
<dbReference type="InterPro" id="IPR036179">
    <property type="entry name" value="Ig-like_dom_sf"/>
</dbReference>
<evidence type="ECO:0000256" key="20">
    <source>
        <dbReference type="ARBA" id="ARBA00023180"/>
    </source>
</evidence>
<dbReference type="FunFam" id="2.170.300.10:FF:000003">
    <property type="entry name" value="tyrosine-protein kinase receptor Tie-1 isoform X1"/>
    <property type="match status" value="1"/>
</dbReference>
<feature type="binding site" evidence="29">
    <location>
        <position position="899"/>
    </location>
    <ligand>
        <name>Mg(2+)</name>
        <dbReference type="ChEBI" id="CHEBI:18420"/>
    </ligand>
</feature>
<dbReference type="GO" id="GO:0005886">
    <property type="term" value="C:plasma membrane"/>
    <property type="evidence" value="ECO:0007669"/>
    <property type="project" value="UniProtKB-SubCell"/>
</dbReference>
<evidence type="ECO:0000256" key="6">
    <source>
        <dbReference type="ARBA" id="ARBA00022553"/>
    </source>
</evidence>
<reference evidence="38" key="2">
    <citation type="submission" date="2025-09" db="UniProtKB">
        <authorList>
            <consortium name="Ensembl"/>
        </authorList>
    </citation>
    <scope>IDENTIFICATION</scope>
</reference>
<dbReference type="Ensembl" id="ENSOABT00000048950.2">
    <property type="protein sequence ID" value="ENSOABP00000047725.1"/>
    <property type="gene ID" value="ENSOABG00000020549.2"/>
</dbReference>
<evidence type="ECO:0000256" key="29">
    <source>
        <dbReference type="PIRSR" id="PIRSR000615-3"/>
    </source>
</evidence>
<feature type="binding site" evidence="28">
    <location>
        <begin position="748"/>
        <end position="755"/>
    </location>
    <ligand>
        <name>ATP</name>
        <dbReference type="ChEBI" id="CHEBI:30616"/>
    </ligand>
</feature>
<dbReference type="Gene3D" id="1.10.510.10">
    <property type="entry name" value="Transferase(Phosphotransferase) domain 1"/>
    <property type="match status" value="1"/>
</dbReference>
<evidence type="ECO:0000256" key="25">
    <source>
        <dbReference type="ARBA" id="ARBA00065364"/>
    </source>
</evidence>
<dbReference type="InterPro" id="IPR007110">
    <property type="entry name" value="Ig-like_dom"/>
</dbReference>
<evidence type="ECO:0000256" key="12">
    <source>
        <dbReference type="ARBA" id="ARBA00022741"/>
    </source>
</evidence>
<evidence type="ECO:0000256" key="27">
    <source>
        <dbReference type="PIRSR" id="PIRSR000615-1"/>
    </source>
</evidence>
<feature type="chain" id="PRO_5025564183" description="Tyrosine-protein kinase receptor Tie-1" evidence="33">
    <location>
        <begin position="24"/>
        <end position="1040"/>
    </location>
</feature>
<feature type="transmembrane region" description="Helical" evidence="32">
    <location>
        <begin position="663"/>
        <end position="688"/>
    </location>
</feature>
<dbReference type="SUPFAM" id="SSF48726">
    <property type="entry name" value="Immunoglobulin"/>
    <property type="match status" value="2"/>
</dbReference>
<evidence type="ECO:0000256" key="13">
    <source>
        <dbReference type="ARBA" id="ARBA00022777"/>
    </source>
</evidence>
<keyword evidence="13" id="KW-0418">Kinase</keyword>
<dbReference type="EC" id="2.7.10.1" evidence="3"/>
<dbReference type="GO" id="GO:0004714">
    <property type="term" value="F:transmembrane receptor protein tyrosine kinase activity"/>
    <property type="evidence" value="ECO:0007669"/>
    <property type="project" value="UniProtKB-EC"/>
</dbReference>
<evidence type="ECO:0000256" key="16">
    <source>
        <dbReference type="ARBA" id="ARBA00023136"/>
    </source>
</evidence>
<evidence type="ECO:0000259" key="37">
    <source>
        <dbReference type="PROSITE" id="PS50853"/>
    </source>
</evidence>
<keyword evidence="10 33" id="KW-0732">Signal</keyword>
<evidence type="ECO:0000256" key="10">
    <source>
        <dbReference type="ARBA" id="ARBA00022729"/>
    </source>
</evidence>
<dbReference type="Pfam" id="PF00041">
    <property type="entry name" value="fn3"/>
    <property type="match status" value="1"/>
</dbReference>
<keyword evidence="4" id="KW-1003">Cell membrane</keyword>
<dbReference type="InterPro" id="IPR000719">
    <property type="entry name" value="Prot_kinase_dom"/>
</dbReference>
<dbReference type="AlphaFoldDB" id="A0A668V6M2"/>
<comment type="subunit">
    <text evidence="25">Heterodimer with TEK/TIE2. Interacts with SVEP1 (via C-terminus).</text>
</comment>
<keyword evidence="7" id="KW-0037">Angiogenesis</keyword>
<evidence type="ECO:0000256" key="28">
    <source>
        <dbReference type="PIRSR" id="PIRSR000615-2"/>
    </source>
</evidence>
<feature type="domain" description="EGF-like" evidence="35">
    <location>
        <begin position="220"/>
        <end position="251"/>
    </location>
</feature>
<dbReference type="PIRSF" id="PIRSF000615">
    <property type="entry name" value="TyrPK_CSF1-R"/>
    <property type="match status" value="1"/>
</dbReference>
<dbReference type="PROSITE" id="PS50026">
    <property type="entry name" value="EGF_3"/>
    <property type="match status" value="2"/>
</dbReference>
<evidence type="ECO:0000256" key="14">
    <source>
        <dbReference type="ARBA" id="ARBA00022840"/>
    </source>
</evidence>
<dbReference type="FunFam" id="1.10.510.10:FF:000123">
    <property type="entry name" value="Tyrosine-protein kinase receptor Tie-1"/>
    <property type="match status" value="1"/>
</dbReference>
<dbReference type="SMART" id="SM00060">
    <property type="entry name" value="FN3"/>
    <property type="match status" value="2"/>
</dbReference>
<feature type="binding site" evidence="28 31">
    <location>
        <position position="772"/>
    </location>
    <ligand>
        <name>ATP</name>
        <dbReference type="ChEBI" id="CHEBI:30616"/>
    </ligand>
</feature>
<evidence type="ECO:0000259" key="35">
    <source>
        <dbReference type="PROSITE" id="PS50026"/>
    </source>
</evidence>
<dbReference type="PROSITE" id="PS00109">
    <property type="entry name" value="PROTEIN_KINASE_TYR"/>
    <property type="match status" value="1"/>
</dbReference>
<proteinExistence type="inferred from homology"/>
<evidence type="ECO:0000256" key="2">
    <source>
        <dbReference type="ARBA" id="ARBA00006692"/>
    </source>
</evidence>
<evidence type="ECO:0000256" key="23">
    <source>
        <dbReference type="ARBA" id="ARBA00056816"/>
    </source>
</evidence>
<comment type="caution">
    <text evidence="30">Lacks conserved residue(s) required for the propagation of feature annotation.</text>
</comment>
<dbReference type="InterPro" id="IPR003599">
    <property type="entry name" value="Ig_sub"/>
</dbReference>
<organism evidence="38 39">
    <name type="scientific">Oreochromis aureus</name>
    <name type="common">Israeli tilapia</name>
    <name type="synonym">Chromis aureus</name>
    <dbReference type="NCBI Taxonomy" id="47969"/>
    <lineage>
        <taxon>Eukaryota</taxon>
        <taxon>Metazoa</taxon>
        <taxon>Chordata</taxon>
        <taxon>Craniata</taxon>
        <taxon>Vertebrata</taxon>
        <taxon>Euteleostomi</taxon>
        <taxon>Actinopterygii</taxon>
        <taxon>Neopterygii</taxon>
        <taxon>Teleostei</taxon>
        <taxon>Neoteleostei</taxon>
        <taxon>Acanthomorphata</taxon>
        <taxon>Ovalentaria</taxon>
        <taxon>Cichlomorphae</taxon>
        <taxon>Cichliformes</taxon>
        <taxon>Cichlidae</taxon>
        <taxon>African cichlids</taxon>
        <taxon>Pseudocrenilabrinae</taxon>
        <taxon>Oreochromini</taxon>
        <taxon>Oreochromis</taxon>
    </lineage>
</organism>
<dbReference type="PANTHER" id="PTHR24416">
    <property type="entry name" value="TYROSINE-PROTEIN KINASE RECEPTOR"/>
    <property type="match status" value="1"/>
</dbReference>
<keyword evidence="9 32" id="KW-0812">Transmembrane</keyword>
<evidence type="ECO:0000256" key="11">
    <source>
        <dbReference type="ARBA" id="ARBA00022737"/>
    </source>
</evidence>
<name>A0A668V6M2_OREAU</name>
<dbReference type="Gene3D" id="3.30.200.20">
    <property type="entry name" value="Phosphorylase Kinase, domain 1"/>
    <property type="match status" value="1"/>
</dbReference>
<dbReference type="InterPro" id="IPR001245">
    <property type="entry name" value="Ser-Thr/Tyr_kinase_cat_dom"/>
</dbReference>
<dbReference type="InterPro" id="IPR013098">
    <property type="entry name" value="Ig_I-set"/>
</dbReference>
<gene>
    <name evidence="38" type="primary">TIE1</name>
</gene>
<dbReference type="SMART" id="SM00181">
    <property type="entry name" value="EGF"/>
    <property type="match status" value="3"/>
</dbReference>
<feature type="domain" description="Protein kinase" evidence="34">
    <location>
        <begin position="741"/>
        <end position="1020"/>
    </location>
</feature>
<keyword evidence="39" id="KW-1185">Reference proteome</keyword>
<evidence type="ECO:0000313" key="39">
    <source>
        <dbReference type="Proteomes" id="UP000472276"/>
    </source>
</evidence>
<dbReference type="CDD" id="cd00054">
    <property type="entry name" value="EGF_CA"/>
    <property type="match status" value="2"/>
</dbReference>
<feature type="domain" description="EGF-like" evidence="35">
    <location>
        <begin position="306"/>
        <end position="340"/>
    </location>
</feature>
<feature type="domain" description="Fibronectin type-III" evidence="37">
    <location>
        <begin position="441"/>
        <end position="541"/>
    </location>
</feature>
<dbReference type="InterPro" id="IPR020635">
    <property type="entry name" value="Tyr_kinase_cat_dom"/>
</dbReference>
<dbReference type="GO" id="GO:0046872">
    <property type="term" value="F:metal ion binding"/>
    <property type="evidence" value="ECO:0007669"/>
    <property type="project" value="UniProtKB-KW"/>
</dbReference>
<keyword evidence="18 30" id="KW-1015">Disulfide bond</keyword>
<keyword evidence="5 30" id="KW-0245">EGF-like domain</keyword>
<feature type="binding site" evidence="29">
    <location>
        <position position="886"/>
    </location>
    <ligand>
        <name>Mg(2+)</name>
        <dbReference type="ChEBI" id="CHEBI:18420"/>
    </ligand>
</feature>
<feature type="disulfide bond" evidence="30">
    <location>
        <begin position="330"/>
        <end position="339"/>
    </location>
</feature>
<dbReference type="PROSITE" id="PS50011">
    <property type="entry name" value="PROTEIN_KINASE_DOM"/>
    <property type="match status" value="1"/>
</dbReference>
<keyword evidence="19" id="KW-0675">Receptor</keyword>
<keyword evidence="12 28" id="KW-0547">Nucleotide-binding</keyword>
<evidence type="ECO:0000256" key="22">
    <source>
        <dbReference type="ARBA" id="ARBA00051243"/>
    </source>
</evidence>
<evidence type="ECO:0000256" key="18">
    <source>
        <dbReference type="ARBA" id="ARBA00023157"/>
    </source>
</evidence>
<evidence type="ECO:0000259" key="34">
    <source>
        <dbReference type="PROSITE" id="PS50011"/>
    </source>
</evidence>
<dbReference type="SMART" id="SM00219">
    <property type="entry name" value="TyrKc"/>
    <property type="match status" value="1"/>
</dbReference>
<accession>A0A668V6M2</accession>
<sequence length="1040" mass="116350">MRITNTTMILWVFALCFFTLSDAVIDLTMFSAAMIRTPENFSISCINGERNSAQAELGIKKDNKILMFSSIPQYRVHKSGNKMVVARDFSHLESIGIFYCESSQEVGPVEKITMINNLDNDFVPNSLTLIANLGETVNLTMHLINSQKRDVTWKYNGNYYYMTHWNDMINKTAELTVENVKLDNQGIYSASYVGDSPLKGAWMRLIVRGCPSQKWGPNCIRDCQECLNGGVCHEVNGDCICPPGFMGTRCETACREGMFGQNCQETCGSKLNCRGLRFCLPDPYGCSCASGWFGSHCENACHNGMYGPDCRFSCRCQNGGICSRFSGCQCPRGWRGQHCERSDWAPQILDLDRDLELNLNSKAVILCSATGNPLPSHNSIELRKLDSTVLKASRTVMDSNRSTAEFDIPNLSAEQEGLWECRVSTDGGQDSREFTLTVKVPPMPITAPKLLEKRSKQLLVMPVYNYVGDGPIISIRVLYKPVENKNEDLWSSIIVYSDKEPITLMNLEPSTRYYVRVQLSRPGEGGEGAPGPQAIMETDCPGPSSPLNVKAVPLSMSAIQVKWQPPDDPNGGIIKYIIEYQPVGQASTHPWVDTDDGNKTTKDVTALNGSTIYQFRVRAFSKVPGEWSNYVQAKTQGDEKAAPTFAPTTLDVIGQPNGDSYQLLIAIVGSVTVTCVTILLALLALFFIRKTLLNRRRTFTYQSGSGEETILQFNSGTLTLTRRPKPTPEPLTYPILEWENIKFEDVIGEGNFGQVIKAMIKKDGNKMSAAIKMLKEFASENDHRDFAGELEVLCKLGQHPNIINLIGACENRGYLYIAIEYAPYGNLLDFLRKSRVLETDPAFAKEHGTASTLTSQQLLQFAVDVANGMHYLSDKQFIHRDLAARNVLVGDNLVAKIADFGLSRGEEVYVKKTMGRLPVRWMAIESLNYSVYTTKSDVWSFGVLLWEIVSLGGTPYCGMTCAELYEKLPQGYRMEKPKNCDDEVYELMRQCWRDRPYERPPFSQISLQLNRMQEARKAYVNMALFENFTYAGIDATAEEA</sequence>
<dbReference type="SUPFAM" id="SSF49265">
    <property type="entry name" value="Fibronectin type III"/>
    <property type="match status" value="1"/>
</dbReference>
<dbReference type="CDD" id="cd00063">
    <property type="entry name" value="FN3"/>
    <property type="match status" value="2"/>
</dbReference>
<evidence type="ECO:0000256" key="3">
    <source>
        <dbReference type="ARBA" id="ARBA00011902"/>
    </source>
</evidence>
<dbReference type="FunFam" id="2.60.40.10:FF:001615">
    <property type="entry name" value="Tyrosine-protein kinase receptor Tie-1 isoform B"/>
    <property type="match status" value="1"/>
</dbReference>
<keyword evidence="16 32" id="KW-0472">Membrane</keyword>
<dbReference type="PROSITE" id="PS00022">
    <property type="entry name" value="EGF_1"/>
    <property type="match status" value="3"/>
</dbReference>
<evidence type="ECO:0000256" key="8">
    <source>
        <dbReference type="ARBA" id="ARBA00022679"/>
    </source>
</evidence>
<dbReference type="InterPro" id="IPR050122">
    <property type="entry name" value="RTK"/>
</dbReference>
<evidence type="ECO:0000256" key="30">
    <source>
        <dbReference type="PROSITE-ProRule" id="PRU00076"/>
    </source>
</evidence>
<comment type="similarity">
    <text evidence="2">Belongs to the protein kinase superfamily. CAMK Ser/Thr protein kinase family.</text>
</comment>
<evidence type="ECO:0000256" key="26">
    <source>
        <dbReference type="ARBA" id="ARBA00072428"/>
    </source>
</evidence>
<dbReference type="InterPro" id="IPR000742">
    <property type="entry name" value="EGF"/>
</dbReference>
<comment type="subunit">
    <text evidence="24">Interacts with svep1.</text>
</comment>
<evidence type="ECO:0000256" key="7">
    <source>
        <dbReference type="ARBA" id="ARBA00022657"/>
    </source>
</evidence>
<dbReference type="PROSITE" id="PS00107">
    <property type="entry name" value="PROTEIN_KINASE_ATP"/>
    <property type="match status" value="1"/>
</dbReference>
<reference evidence="38" key="1">
    <citation type="submission" date="2025-08" db="UniProtKB">
        <authorList>
            <consortium name="Ensembl"/>
        </authorList>
    </citation>
    <scope>IDENTIFICATION</scope>
</reference>
<keyword evidence="17" id="KW-0829">Tyrosine-protein kinase</keyword>
<dbReference type="SMART" id="SM00409">
    <property type="entry name" value="IG"/>
    <property type="match status" value="2"/>
</dbReference>
<evidence type="ECO:0000256" key="4">
    <source>
        <dbReference type="ARBA" id="ARBA00022475"/>
    </source>
</evidence>
<dbReference type="InterPro" id="IPR017441">
    <property type="entry name" value="Protein_kinase_ATP_BS"/>
</dbReference>
<feature type="signal peptide" evidence="33">
    <location>
        <begin position="1"/>
        <end position="23"/>
    </location>
</feature>
<dbReference type="InterPro" id="IPR003961">
    <property type="entry name" value="FN3_dom"/>
</dbReference>
<evidence type="ECO:0000256" key="19">
    <source>
        <dbReference type="ARBA" id="ARBA00023170"/>
    </source>
</evidence>
<keyword evidence="14 28" id="KW-0067">ATP-binding</keyword>
<dbReference type="FunFam" id="3.30.200.20:FF:000113">
    <property type="entry name" value="Putative tyrosine-protein kinase receptor Tie-1"/>
    <property type="match status" value="1"/>
</dbReference>
<dbReference type="PROSITE" id="PS50853">
    <property type="entry name" value="FN3"/>
    <property type="match status" value="2"/>
</dbReference>
<keyword evidence="6" id="KW-0597">Phosphoprotein</keyword>
<evidence type="ECO:0000256" key="5">
    <source>
        <dbReference type="ARBA" id="ARBA00022536"/>
    </source>
</evidence>
<evidence type="ECO:0000256" key="31">
    <source>
        <dbReference type="PROSITE-ProRule" id="PRU10141"/>
    </source>
</evidence>
<feature type="binding site" evidence="28">
    <location>
        <position position="885"/>
    </location>
    <ligand>
        <name>ATP</name>
        <dbReference type="ChEBI" id="CHEBI:30616"/>
    </ligand>
</feature>
<dbReference type="Pfam" id="PF07679">
    <property type="entry name" value="I-set"/>
    <property type="match status" value="1"/>
</dbReference>
<dbReference type="Gene3D" id="2.60.40.10">
    <property type="entry name" value="Immunoglobulins"/>
    <property type="match status" value="4"/>
</dbReference>
<dbReference type="GO" id="GO:0009888">
    <property type="term" value="P:tissue development"/>
    <property type="evidence" value="ECO:0007669"/>
    <property type="project" value="UniProtKB-ARBA"/>
</dbReference>
<dbReference type="GeneID" id="116336359"/>
<comment type="catalytic activity">
    <reaction evidence="22">
        <text>L-tyrosyl-[protein] + ATP = O-phospho-L-tyrosyl-[protein] + ADP + H(+)</text>
        <dbReference type="Rhea" id="RHEA:10596"/>
        <dbReference type="Rhea" id="RHEA-COMP:10136"/>
        <dbReference type="Rhea" id="RHEA-COMP:20101"/>
        <dbReference type="ChEBI" id="CHEBI:15378"/>
        <dbReference type="ChEBI" id="CHEBI:30616"/>
        <dbReference type="ChEBI" id="CHEBI:46858"/>
        <dbReference type="ChEBI" id="CHEBI:61978"/>
        <dbReference type="ChEBI" id="CHEBI:456216"/>
        <dbReference type="EC" id="2.7.10.1"/>
    </reaction>
</comment>
<keyword evidence="11" id="KW-0677">Repeat</keyword>
<keyword evidence="21" id="KW-0393">Immunoglobulin domain</keyword>
<evidence type="ECO:0000256" key="15">
    <source>
        <dbReference type="ARBA" id="ARBA00022989"/>
    </source>
</evidence>
<keyword evidence="29" id="KW-0460">Magnesium</keyword>
<dbReference type="Proteomes" id="UP000472276">
    <property type="component" value="Unassembled WGS sequence"/>
</dbReference>
<dbReference type="PRINTS" id="PR00109">
    <property type="entry name" value="TYRKINASE"/>
</dbReference>
<evidence type="ECO:0000313" key="38">
    <source>
        <dbReference type="Ensembl" id="ENSOABP00000047725.1"/>
    </source>
</evidence>
<comment type="subcellular location">
    <subcellularLocation>
        <location evidence="1">Cell membrane</location>
        <topology evidence="1">Single-pass type I membrane protein</topology>
    </subcellularLocation>
</comment>
<keyword evidence="20" id="KW-0325">Glycoprotein</keyword>
<keyword evidence="29" id="KW-0479">Metal-binding</keyword>
<feature type="disulfide bond" evidence="30">
    <location>
        <begin position="241"/>
        <end position="250"/>
    </location>
</feature>
<dbReference type="InterPro" id="IPR011009">
    <property type="entry name" value="Kinase-like_dom_sf"/>
</dbReference>
<dbReference type="GO" id="GO:0045766">
    <property type="term" value="P:positive regulation of angiogenesis"/>
    <property type="evidence" value="ECO:0007669"/>
    <property type="project" value="TreeGrafter"/>
</dbReference>
<evidence type="ECO:0000256" key="9">
    <source>
        <dbReference type="ARBA" id="ARBA00022692"/>
    </source>
</evidence>
<comment type="function">
    <text evidence="23">Transmembrane tyrosine-protein kinase that may modulate TEK/TIE2 activity and contribute to the regulation of angiogenesis.</text>
</comment>
<evidence type="ECO:0000256" key="32">
    <source>
        <dbReference type="SAM" id="Phobius"/>
    </source>
</evidence>
<dbReference type="InterPro" id="IPR013783">
    <property type="entry name" value="Ig-like_fold"/>
</dbReference>
<keyword evidence="15 32" id="KW-1133">Transmembrane helix</keyword>
<dbReference type="GO" id="GO:0007169">
    <property type="term" value="P:cell surface receptor protein tyrosine kinase signaling pathway"/>
    <property type="evidence" value="ECO:0007669"/>
    <property type="project" value="TreeGrafter"/>
</dbReference>
<dbReference type="Gene3D" id="2.170.300.10">
    <property type="entry name" value="Tie2 ligand-binding domain superfamily"/>
    <property type="match status" value="1"/>
</dbReference>
<evidence type="ECO:0000256" key="17">
    <source>
        <dbReference type="ARBA" id="ARBA00023137"/>
    </source>
</evidence>
<dbReference type="PANTHER" id="PTHR24416:SF341">
    <property type="entry name" value="TYROSINE-PROTEIN KINASE RECEPTOR TIE-1"/>
    <property type="match status" value="1"/>
</dbReference>
<dbReference type="SUPFAM" id="SSF56112">
    <property type="entry name" value="Protein kinase-like (PK-like)"/>
    <property type="match status" value="1"/>
</dbReference>
<feature type="active site" description="Proton acceptor" evidence="27">
    <location>
        <position position="881"/>
    </location>
</feature>
<evidence type="ECO:0000256" key="33">
    <source>
        <dbReference type="SAM" id="SignalP"/>
    </source>
</evidence>
<dbReference type="InterPro" id="IPR036116">
    <property type="entry name" value="FN3_sf"/>
</dbReference>
<keyword evidence="8" id="KW-0808">Transferase</keyword>
<feature type="domain" description="Fibronectin type-III" evidence="37">
    <location>
        <begin position="545"/>
        <end position="638"/>
    </location>
</feature>
<dbReference type="GO" id="GO:0001525">
    <property type="term" value="P:angiogenesis"/>
    <property type="evidence" value="ECO:0007669"/>
    <property type="project" value="UniProtKB-KW"/>
</dbReference>
<dbReference type="RefSeq" id="XP_031616077.1">
    <property type="nucleotide sequence ID" value="XM_031760217.2"/>
</dbReference>
<dbReference type="Pfam" id="PF07714">
    <property type="entry name" value="PK_Tyr_Ser-Thr"/>
    <property type="match status" value="1"/>
</dbReference>
<dbReference type="FunFam" id="2.60.40.10:FF:000583">
    <property type="entry name" value="tyrosine-protein kinase receptor Tie-1 isoform X2"/>
    <property type="match status" value="1"/>
</dbReference>
<dbReference type="GO" id="GO:0043235">
    <property type="term" value="C:receptor complex"/>
    <property type="evidence" value="ECO:0007669"/>
    <property type="project" value="TreeGrafter"/>
</dbReference>
<dbReference type="PROSITE" id="PS01186">
    <property type="entry name" value="EGF_2"/>
    <property type="match status" value="1"/>
</dbReference>